<evidence type="ECO:0000313" key="4">
    <source>
        <dbReference type="Proteomes" id="UP000733379"/>
    </source>
</evidence>
<feature type="domain" description="HTH araC/xylS-type" evidence="2">
    <location>
        <begin position="238"/>
        <end position="323"/>
    </location>
</feature>
<evidence type="ECO:0000313" key="3">
    <source>
        <dbReference type="EMBL" id="MBU3067260.1"/>
    </source>
</evidence>
<dbReference type="PANTHER" id="PTHR47894:SF4">
    <property type="entry name" value="HTH-TYPE TRANSCRIPTIONAL REGULATOR GADX"/>
    <property type="match status" value="1"/>
</dbReference>
<organism evidence="3 4">
    <name type="scientific">Nocardia albiluteola</name>
    <dbReference type="NCBI Taxonomy" id="2842303"/>
    <lineage>
        <taxon>Bacteria</taxon>
        <taxon>Bacillati</taxon>
        <taxon>Actinomycetota</taxon>
        <taxon>Actinomycetes</taxon>
        <taxon>Mycobacteriales</taxon>
        <taxon>Nocardiaceae</taxon>
        <taxon>Nocardia</taxon>
    </lineage>
</organism>
<dbReference type="RefSeq" id="WP_215923347.1">
    <property type="nucleotide sequence ID" value="NZ_JAHKNI010000020.1"/>
</dbReference>
<gene>
    <name evidence="3" type="ORF">KO481_37790</name>
</gene>
<dbReference type="PANTHER" id="PTHR47894">
    <property type="entry name" value="HTH-TYPE TRANSCRIPTIONAL REGULATOR GADX"/>
    <property type="match status" value="1"/>
</dbReference>
<evidence type="ECO:0000259" key="2">
    <source>
        <dbReference type="PROSITE" id="PS01124"/>
    </source>
</evidence>
<name>A0ABS6BBV2_9NOCA</name>
<keyword evidence="1" id="KW-0238">DNA-binding</keyword>
<dbReference type="Gene3D" id="1.10.10.60">
    <property type="entry name" value="Homeodomain-like"/>
    <property type="match status" value="1"/>
</dbReference>
<protein>
    <submittedName>
        <fullName evidence="3">AraC family transcriptional regulator</fullName>
    </submittedName>
</protein>
<accession>A0ABS6BBV2</accession>
<dbReference type="InterPro" id="IPR018060">
    <property type="entry name" value="HTH_AraC"/>
</dbReference>
<keyword evidence="4" id="KW-1185">Reference proteome</keyword>
<comment type="caution">
    <text evidence="3">The sequence shown here is derived from an EMBL/GenBank/DDBJ whole genome shotgun (WGS) entry which is preliminary data.</text>
</comment>
<sequence>MDPAYSAILARCVLETAGQGVDNRLLLREAALPETVLTSEHGMISSRGYLRLWECTEHHQDASEVGLRIADTYRIGRFGIYDYLFATAPTVAAGLAAVRPHGGSMTTNHIYDVNEGGDGDGDERTTVLQLVEGEGRGAHLTVQAAYASTLARIRHTSGEPVTPIRITLRENPPRRLRAYREALGSTRIEFGAPVDSMTFRTRDLALPLRTADPVLAEILRRHADSLSTPILDDVPWTERVQRCLAEALQTGDASLGTVARCLLVSPRTLQRRLAESGTSWRQELDRARCAATEQSAATAPSSAALARRVGYSDARALRRARRRWQDVPRADGMRAVIAAKDQMDSIAMTKTVIAAAPHAAAAIDPPALTSVSSSGVVACAGDVPRSIVNDALG</sequence>
<dbReference type="PROSITE" id="PS01124">
    <property type="entry name" value="HTH_ARAC_FAMILY_2"/>
    <property type="match status" value="1"/>
</dbReference>
<reference evidence="3 4" key="1">
    <citation type="submission" date="2021-06" db="EMBL/GenBank/DDBJ databases">
        <title>Actinomycetes sequencing.</title>
        <authorList>
            <person name="Shan Q."/>
        </authorList>
    </citation>
    <scope>NUCLEOTIDE SEQUENCE [LARGE SCALE GENOMIC DNA]</scope>
    <source>
        <strain evidence="3 4">NEAU-G5</strain>
    </source>
</reference>
<dbReference type="EMBL" id="JAHKNI010000020">
    <property type="protein sequence ID" value="MBU3067260.1"/>
    <property type="molecule type" value="Genomic_DNA"/>
</dbReference>
<dbReference type="InterPro" id="IPR032687">
    <property type="entry name" value="AraC-type_N"/>
</dbReference>
<dbReference type="Proteomes" id="UP000733379">
    <property type="component" value="Unassembled WGS sequence"/>
</dbReference>
<dbReference type="Pfam" id="PF12625">
    <property type="entry name" value="Arabinose_bd"/>
    <property type="match status" value="1"/>
</dbReference>
<evidence type="ECO:0000256" key="1">
    <source>
        <dbReference type="ARBA" id="ARBA00023125"/>
    </source>
</evidence>
<proteinExistence type="predicted"/>